<comment type="subcellular location">
    <subcellularLocation>
        <location evidence="1">Membrane</location>
        <topology evidence="1">Single-pass membrane protein</topology>
    </subcellularLocation>
</comment>
<dbReference type="PANTHER" id="PTHR24100:SF151">
    <property type="entry name" value="ICOS LIGAND"/>
    <property type="match status" value="1"/>
</dbReference>
<keyword evidence="2" id="KW-0812">Transmembrane</keyword>
<accession>A0A401RZK2</accession>
<dbReference type="InterPro" id="IPR013783">
    <property type="entry name" value="Ig-like_fold"/>
</dbReference>
<dbReference type="Gene3D" id="2.60.40.10">
    <property type="entry name" value="Immunoglobulins"/>
    <property type="match status" value="4"/>
</dbReference>
<dbReference type="GO" id="GO:0001817">
    <property type="term" value="P:regulation of cytokine production"/>
    <property type="evidence" value="ECO:0007669"/>
    <property type="project" value="TreeGrafter"/>
</dbReference>
<dbReference type="InterPro" id="IPR036179">
    <property type="entry name" value="Ig-like_dom_sf"/>
</dbReference>
<sequence>MRAFSRGEWWNIWEGKIKVVDRIVEAITINRIMRLLLIFYLLLQFQNTRMETLKDLIIVRHESVVGVKEGHRFTAFCRLSNIVSESGTFDIEWERTTNGHTLERVLHHSLTPNEEVVQYLSEKVKTRVRESYLNASFSILRLNPTLLEDSGKYFCSVNGLKSLTITLVVCVPFKDIFVDYEPKEVVEGSRVSINCAAKKGFPEPLVQWIAADDDITKEAITVMEKLPDKTFGIKSSLVVNVKKGVKYICSIWNKYIENLLVDWVLPLPGVTVATPYKNMVGLAGSSVELICDVSIPENDPVTIANLGFYWVKKNSNSKEHLVYAFINEEEDLASQDPRFVDRAFLYWEDFLNGSPDLKIKDVTIEDMGEYICRVKRNDKIIDEDLLELRVAAPYSEPIITYGQHSSNFRNVFLICTTKGGFPLGNISWLADNGKDITSRAKTVIKLSDRYFDFRSGLHVSVAEGTRFTCAISNPWLPDKSSSTVTFINE</sequence>
<dbReference type="InterPro" id="IPR050504">
    <property type="entry name" value="IgSF_BTN/MOG"/>
</dbReference>
<evidence type="ECO:0000256" key="1">
    <source>
        <dbReference type="ARBA" id="ARBA00004167"/>
    </source>
</evidence>
<name>A0A401RZK2_CHIPU</name>
<keyword evidence="4" id="KW-0472">Membrane</keyword>
<comment type="caution">
    <text evidence="8">The sequence shown here is derived from an EMBL/GenBank/DDBJ whole genome shotgun (WGS) entry which is preliminary data.</text>
</comment>
<feature type="domain" description="Ig-like" evidence="7">
    <location>
        <begin position="397"/>
        <end position="485"/>
    </location>
</feature>
<dbReference type="InterPro" id="IPR053896">
    <property type="entry name" value="BTN3A2-like_Ig-C"/>
</dbReference>
<dbReference type="OMA" id="DIEWERT"/>
<evidence type="ECO:0000256" key="3">
    <source>
        <dbReference type="ARBA" id="ARBA00022989"/>
    </source>
</evidence>
<evidence type="ECO:0000256" key="4">
    <source>
        <dbReference type="ARBA" id="ARBA00023136"/>
    </source>
</evidence>
<dbReference type="EMBL" id="BEZZ01000032">
    <property type="protein sequence ID" value="GCC23528.1"/>
    <property type="molecule type" value="Genomic_DNA"/>
</dbReference>
<dbReference type="AlphaFoldDB" id="A0A401RZK2"/>
<dbReference type="PANTHER" id="PTHR24100">
    <property type="entry name" value="BUTYROPHILIN"/>
    <property type="match status" value="1"/>
</dbReference>
<dbReference type="InterPro" id="IPR013106">
    <property type="entry name" value="Ig_V-set"/>
</dbReference>
<protein>
    <recommendedName>
        <fullName evidence="7">Ig-like domain-containing protein</fullName>
    </recommendedName>
</protein>
<dbReference type="GO" id="GO:0050852">
    <property type="term" value="P:T cell receptor signaling pathway"/>
    <property type="evidence" value="ECO:0007669"/>
    <property type="project" value="TreeGrafter"/>
</dbReference>
<dbReference type="OrthoDB" id="9904387at2759"/>
<dbReference type="InterPro" id="IPR007110">
    <property type="entry name" value="Ig-like_dom"/>
</dbReference>
<feature type="domain" description="Ig-like" evidence="7">
    <location>
        <begin position="54"/>
        <end position="166"/>
    </location>
</feature>
<feature type="domain" description="Ig-like" evidence="7">
    <location>
        <begin position="172"/>
        <end position="251"/>
    </location>
</feature>
<feature type="domain" description="Ig-like" evidence="7">
    <location>
        <begin position="268"/>
        <end position="382"/>
    </location>
</feature>
<dbReference type="PROSITE" id="PS50835">
    <property type="entry name" value="IG_LIKE"/>
    <property type="match status" value="4"/>
</dbReference>
<dbReference type="SMART" id="SM00409">
    <property type="entry name" value="IG"/>
    <property type="match status" value="3"/>
</dbReference>
<keyword evidence="6" id="KW-0393">Immunoglobulin domain</keyword>
<dbReference type="InterPro" id="IPR003599">
    <property type="entry name" value="Ig_sub"/>
</dbReference>
<dbReference type="InterPro" id="IPR013162">
    <property type="entry name" value="CD80_C2-set"/>
</dbReference>
<dbReference type="Proteomes" id="UP000287033">
    <property type="component" value="Unassembled WGS sequence"/>
</dbReference>
<evidence type="ECO:0000256" key="6">
    <source>
        <dbReference type="ARBA" id="ARBA00023319"/>
    </source>
</evidence>
<evidence type="ECO:0000313" key="9">
    <source>
        <dbReference type="Proteomes" id="UP000287033"/>
    </source>
</evidence>
<keyword evidence="3" id="KW-1133">Transmembrane helix</keyword>
<dbReference type="Pfam" id="PF07686">
    <property type="entry name" value="V-set"/>
    <property type="match status" value="2"/>
</dbReference>
<evidence type="ECO:0000256" key="2">
    <source>
        <dbReference type="ARBA" id="ARBA00022692"/>
    </source>
</evidence>
<dbReference type="SUPFAM" id="SSF48726">
    <property type="entry name" value="Immunoglobulin"/>
    <property type="match status" value="4"/>
</dbReference>
<gene>
    <name evidence="8" type="ORF">chiPu_0001924</name>
</gene>
<dbReference type="Pfam" id="PF22705">
    <property type="entry name" value="C2-set_3"/>
    <property type="match status" value="1"/>
</dbReference>
<proteinExistence type="predicted"/>
<evidence type="ECO:0000256" key="5">
    <source>
        <dbReference type="ARBA" id="ARBA00023157"/>
    </source>
</evidence>
<keyword evidence="9" id="KW-1185">Reference proteome</keyword>
<dbReference type="GO" id="GO:0009897">
    <property type="term" value="C:external side of plasma membrane"/>
    <property type="evidence" value="ECO:0007669"/>
    <property type="project" value="TreeGrafter"/>
</dbReference>
<evidence type="ECO:0000313" key="8">
    <source>
        <dbReference type="EMBL" id="GCC23528.1"/>
    </source>
</evidence>
<dbReference type="Pfam" id="PF08205">
    <property type="entry name" value="C2-set_2"/>
    <property type="match status" value="1"/>
</dbReference>
<evidence type="ECO:0000259" key="7">
    <source>
        <dbReference type="PROSITE" id="PS50835"/>
    </source>
</evidence>
<keyword evidence="5" id="KW-1015">Disulfide bond</keyword>
<dbReference type="GO" id="GO:0005102">
    <property type="term" value="F:signaling receptor binding"/>
    <property type="evidence" value="ECO:0007669"/>
    <property type="project" value="TreeGrafter"/>
</dbReference>
<organism evidence="8 9">
    <name type="scientific">Chiloscyllium punctatum</name>
    <name type="common">Brownbanded bambooshark</name>
    <name type="synonym">Hemiscyllium punctatum</name>
    <dbReference type="NCBI Taxonomy" id="137246"/>
    <lineage>
        <taxon>Eukaryota</taxon>
        <taxon>Metazoa</taxon>
        <taxon>Chordata</taxon>
        <taxon>Craniata</taxon>
        <taxon>Vertebrata</taxon>
        <taxon>Chondrichthyes</taxon>
        <taxon>Elasmobranchii</taxon>
        <taxon>Galeomorphii</taxon>
        <taxon>Galeoidea</taxon>
        <taxon>Orectolobiformes</taxon>
        <taxon>Hemiscylliidae</taxon>
        <taxon>Chiloscyllium</taxon>
    </lineage>
</organism>
<reference evidence="8 9" key="1">
    <citation type="journal article" date="2018" name="Nat. Ecol. Evol.">
        <title>Shark genomes provide insights into elasmobranch evolution and the origin of vertebrates.</title>
        <authorList>
            <person name="Hara Y"/>
            <person name="Yamaguchi K"/>
            <person name="Onimaru K"/>
            <person name="Kadota M"/>
            <person name="Koyanagi M"/>
            <person name="Keeley SD"/>
            <person name="Tatsumi K"/>
            <person name="Tanaka K"/>
            <person name="Motone F"/>
            <person name="Kageyama Y"/>
            <person name="Nozu R"/>
            <person name="Adachi N"/>
            <person name="Nishimura O"/>
            <person name="Nakagawa R"/>
            <person name="Tanegashima C"/>
            <person name="Kiyatake I"/>
            <person name="Matsumoto R"/>
            <person name="Murakumo K"/>
            <person name="Nishida K"/>
            <person name="Terakita A"/>
            <person name="Kuratani S"/>
            <person name="Sato K"/>
            <person name="Hyodo S Kuraku.S."/>
        </authorList>
    </citation>
    <scope>NUCLEOTIDE SEQUENCE [LARGE SCALE GENOMIC DNA]</scope>
</reference>